<protein>
    <submittedName>
        <fullName evidence="2">DUF4166 domain-containing protein</fullName>
    </submittedName>
</protein>
<dbReference type="Proteomes" id="UP001180081">
    <property type="component" value="Unassembled WGS sequence"/>
</dbReference>
<feature type="domain" description="DUF4166" evidence="1">
    <location>
        <begin position="16"/>
        <end position="169"/>
    </location>
</feature>
<accession>A0ABT8B0R6</accession>
<gene>
    <name evidence="2" type="ORF">QWZ03_03435</name>
</gene>
<comment type="caution">
    <text evidence="2">The sequence shown here is derived from an EMBL/GenBank/DDBJ whole genome shotgun (WGS) entry which is preliminary data.</text>
</comment>
<keyword evidence="3" id="KW-1185">Reference proteome</keyword>
<reference evidence="2" key="2">
    <citation type="submission" date="2023-06" db="EMBL/GenBank/DDBJ databases">
        <authorList>
            <person name="Lucena T."/>
            <person name="Sun Q."/>
        </authorList>
    </citation>
    <scope>NUCLEOTIDE SEQUENCE</scope>
    <source>
        <strain evidence="2">CECT 7703</strain>
    </source>
</reference>
<evidence type="ECO:0000313" key="3">
    <source>
        <dbReference type="Proteomes" id="UP001180081"/>
    </source>
</evidence>
<reference evidence="2" key="1">
    <citation type="journal article" date="2014" name="Int. J. Syst. Evol. Microbiol.">
        <title>Complete genome of a new Firmicutes species belonging to the dominant human colonic microbiota ('Ruminococcus bicirculans') reveals two chromosomes and a selective capacity to utilize plant glucans.</title>
        <authorList>
            <consortium name="NISC Comparative Sequencing Program"/>
            <person name="Wegmann U."/>
            <person name="Louis P."/>
            <person name="Goesmann A."/>
            <person name="Henrissat B."/>
            <person name="Duncan S.H."/>
            <person name="Flint H.J."/>
        </authorList>
    </citation>
    <scope>NUCLEOTIDE SEQUENCE</scope>
    <source>
        <strain evidence="2">CECT 7703</strain>
    </source>
</reference>
<dbReference type="RefSeq" id="WP_290331460.1">
    <property type="nucleotide sequence ID" value="NZ_JAUFPU010000003.1"/>
</dbReference>
<name>A0ABT8B0R6_9NEIS</name>
<evidence type="ECO:0000259" key="1">
    <source>
        <dbReference type="Pfam" id="PF13761"/>
    </source>
</evidence>
<dbReference type="EMBL" id="JAUFPU010000003">
    <property type="protein sequence ID" value="MDN3575822.1"/>
    <property type="molecule type" value="Genomic_DNA"/>
</dbReference>
<organism evidence="2 3">
    <name type="scientific">Chitinimonas viridis</name>
    <dbReference type="NCBI Taxonomy" id="664880"/>
    <lineage>
        <taxon>Bacteria</taxon>
        <taxon>Pseudomonadati</taxon>
        <taxon>Pseudomonadota</taxon>
        <taxon>Betaproteobacteria</taxon>
        <taxon>Neisseriales</taxon>
        <taxon>Chitinibacteraceae</taxon>
        <taxon>Chitinimonas</taxon>
    </lineage>
</organism>
<proteinExistence type="predicted"/>
<sequence length="183" mass="20950">MPTLYQTALGPDYRHLPPLLQAFHSQPGPWWRGQVDVSWSPCPLLRSLLWLARLPAEGKQLAIAVRLVVQGQSESWQRYFGSRAMVSHQRLHPMGLSESFGPLRLLLRNQVDARGLHQRSHDTRFLGLTLPAFLSLQVQAHEWAVADRFHFDVTIALGTHCLLRYTGWLQPEKAKPFAEHRAH</sequence>
<dbReference type="Pfam" id="PF13761">
    <property type="entry name" value="DUF4166"/>
    <property type="match status" value="1"/>
</dbReference>
<evidence type="ECO:0000313" key="2">
    <source>
        <dbReference type="EMBL" id="MDN3575822.1"/>
    </source>
</evidence>
<dbReference type="InterPro" id="IPR025311">
    <property type="entry name" value="DUF4166"/>
</dbReference>